<evidence type="ECO:0000256" key="2">
    <source>
        <dbReference type="ARBA" id="ARBA00001936"/>
    </source>
</evidence>
<dbReference type="PANTHER" id="PTHR43226">
    <property type="entry name" value="XAA-PRO AMINOPEPTIDASE 3"/>
    <property type="match status" value="1"/>
</dbReference>
<dbReference type="GO" id="GO:0030145">
    <property type="term" value="F:manganese ion binding"/>
    <property type="evidence" value="ECO:0007669"/>
    <property type="project" value="InterPro"/>
</dbReference>
<keyword evidence="9" id="KW-0378">Hydrolase</keyword>
<dbReference type="Gene3D" id="3.40.350.10">
    <property type="entry name" value="Creatinase/prolidase N-terminal domain"/>
    <property type="match status" value="1"/>
</dbReference>
<evidence type="ECO:0000256" key="6">
    <source>
        <dbReference type="ARBA" id="ARBA00022438"/>
    </source>
</evidence>
<name>A0AAD5RY59_9PEZI</name>
<dbReference type="Proteomes" id="UP001201980">
    <property type="component" value="Unassembled WGS sequence"/>
</dbReference>
<dbReference type="SUPFAM" id="SSF53092">
    <property type="entry name" value="Creatinase/prolidase N-terminal domain"/>
    <property type="match status" value="1"/>
</dbReference>
<evidence type="ECO:0000313" key="16">
    <source>
        <dbReference type="Proteomes" id="UP001201980"/>
    </source>
</evidence>
<keyword evidence="16" id="KW-1185">Reference proteome</keyword>
<dbReference type="GO" id="GO:0070006">
    <property type="term" value="F:metalloaminopeptidase activity"/>
    <property type="evidence" value="ECO:0007669"/>
    <property type="project" value="InterPro"/>
</dbReference>
<comment type="function">
    <text evidence="3">Catalyzes the removal of a penultimate prolyl residue from the N-termini of peptides.</text>
</comment>
<evidence type="ECO:0000256" key="8">
    <source>
        <dbReference type="ARBA" id="ARBA00022723"/>
    </source>
</evidence>
<dbReference type="AlphaFoldDB" id="A0AAD5RY59"/>
<evidence type="ECO:0000256" key="4">
    <source>
        <dbReference type="ARBA" id="ARBA00008766"/>
    </source>
</evidence>
<dbReference type="GO" id="GO:0006508">
    <property type="term" value="P:proteolysis"/>
    <property type="evidence" value="ECO:0007669"/>
    <property type="project" value="TreeGrafter"/>
</dbReference>
<organism evidence="15 16">
    <name type="scientific">Zalerion maritima</name>
    <dbReference type="NCBI Taxonomy" id="339359"/>
    <lineage>
        <taxon>Eukaryota</taxon>
        <taxon>Fungi</taxon>
        <taxon>Dikarya</taxon>
        <taxon>Ascomycota</taxon>
        <taxon>Pezizomycotina</taxon>
        <taxon>Sordariomycetes</taxon>
        <taxon>Lulworthiomycetidae</taxon>
        <taxon>Lulworthiales</taxon>
        <taxon>Lulworthiaceae</taxon>
        <taxon>Zalerion</taxon>
    </lineage>
</organism>
<dbReference type="PANTHER" id="PTHR43226:SF3">
    <property type="entry name" value="XAA-PRO AMINOPEPTIDASE AN0832-RELATED"/>
    <property type="match status" value="1"/>
</dbReference>
<comment type="similarity">
    <text evidence="4">Belongs to the peptidase M24B family.</text>
</comment>
<comment type="catalytic activity">
    <reaction evidence="1">
        <text>Release of any N-terminal amino acid, including proline, that is linked to proline, even from a dipeptide or tripeptide.</text>
        <dbReference type="EC" id="3.4.11.9"/>
    </reaction>
</comment>
<gene>
    <name evidence="15" type="ORF">MKZ38_002618</name>
</gene>
<proteinExistence type="inferred from homology"/>
<evidence type="ECO:0000256" key="5">
    <source>
        <dbReference type="ARBA" id="ARBA00012574"/>
    </source>
</evidence>
<keyword evidence="10" id="KW-0482">Metalloprotease</keyword>
<evidence type="ECO:0000256" key="11">
    <source>
        <dbReference type="ARBA" id="ARBA00023211"/>
    </source>
</evidence>
<dbReference type="Pfam" id="PF00557">
    <property type="entry name" value="Peptidase_M24"/>
    <property type="match status" value="2"/>
</dbReference>
<dbReference type="EMBL" id="JAKWBI020000017">
    <property type="protein sequence ID" value="KAJ2906193.1"/>
    <property type="molecule type" value="Genomic_DNA"/>
</dbReference>
<evidence type="ECO:0000256" key="3">
    <source>
        <dbReference type="ARBA" id="ARBA00002443"/>
    </source>
</evidence>
<reference evidence="15" key="1">
    <citation type="submission" date="2022-07" db="EMBL/GenBank/DDBJ databases">
        <title>Draft genome sequence of Zalerion maritima ATCC 34329, a (micro)plastics degrading marine fungus.</title>
        <authorList>
            <person name="Paco A."/>
            <person name="Goncalves M.F.M."/>
            <person name="Rocha-Santos T.A.P."/>
            <person name="Alves A."/>
        </authorList>
    </citation>
    <scope>NUCLEOTIDE SEQUENCE</scope>
    <source>
        <strain evidence="15">ATCC 34329</strain>
    </source>
</reference>
<dbReference type="Pfam" id="PF05195">
    <property type="entry name" value="AMP_N"/>
    <property type="match status" value="1"/>
</dbReference>
<dbReference type="InterPro" id="IPR052433">
    <property type="entry name" value="X-Pro_dipept-like"/>
</dbReference>
<keyword evidence="7" id="KW-0645">Protease</keyword>
<sequence length="647" mass="72235">MDETYCNFDAIPVDEFDALSIRLTDGATNRCSKEVLSKYPAMLGNACLLCGPFGWEDHGAVGRWPFRPHRPMFHALEIHPSVFDFILLPKLHAKKVVKELGSSNGIVYLAGEVEKTYEYSDMGPVFRQRRYFFYLTGANFSGCAVTHHIRHDELILWIPTVDPKQVLWYGRIPTAADCSASSDVDDVRDIADLPKYIARNVNKYTPLYVLNKDASSLPPLPEGSPHARAGWSHHDAFPSTMWRYMAGISRPAGGVTGQSNSSRKGVPYNATALRPAMDEARVMKTPYEIAAIRKANEISSAAHAAVCRFFDGMETERDAEGVFLRECVRRGGKNQAYPVIAGSGINAATLHYEQNDDTLDGKQMMVLDAGCEWNCYASDITRTLPIGGAWPSQEARDIYAIVDRMQSQCIERVKPGKIYYELHILAHQIVLAELMRLRIIKGPGMETMSEEERVHALMAKGVTSAFFPHGLGHHVGLETHDLPGKEKLLLTMNRTKNASGRRGKRSIIPPEEMVEMYLETRPNVDSPGENKAKETNLPFEDDKSARWKNMTQQATSTPGMTSAPPPYDGRQALKPGMIVTIEPGIYFCREYIEGYFLSNPKLGKYIDEDVLERYYPVGGVRIEDDILVTEDGYENLTTAPRLEVGGG</sequence>
<comment type="caution">
    <text evidence="15">The sequence shown here is derived from an EMBL/GenBank/DDBJ whole genome shotgun (WGS) entry which is preliminary data.</text>
</comment>
<evidence type="ECO:0000256" key="9">
    <source>
        <dbReference type="ARBA" id="ARBA00022801"/>
    </source>
</evidence>
<evidence type="ECO:0000256" key="12">
    <source>
        <dbReference type="ARBA" id="ARBA00030849"/>
    </source>
</evidence>
<dbReference type="InterPro" id="IPR000994">
    <property type="entry name" value="Pept_M24"/>
</dbReference>
<protein>
    <recommendedName>
        <fullName evidence="5">Xaa-Pro aminopeptidase</fullName>
        <ecNumber evidence="5">3.4.11.9</ecNumber>
    </recommendedName>
    <alternativeName>
        <fullName evidence="12">Aminoacylproline aminopeptidase</fullName>
    </alternativeName>
    <alternativeName>
        <fullName evidence="13">Prolidase</fullName>
    </alternativeName>
</protein>
<accession>A0AAD5RY59</accession>
<evidence type="ECO:0000256" key="10">
    <source>
        <dbReference type="ARBA" id="ARBA00023049"/>
    </source>
</evidence>
<evidence type="ECO:0000259" key="14">
    <source>
        <dbReference type="SMART" id="SM01011"/>
    </source>
</evidence>
<dbReference type="Gene3D" id="3.90.230.10">
    <property type="entry name" value="Creatinase/methionine aminopeptidase superfamily"/>
    <property type="match status" value="1"/>
</dbReference>
<dbReference type="InterPro" id="IPR036005">
    <property type="entry name" value="Creatinase/aminopeptidase-like"/>
</dbReference>
<evidence type="ECO:0000256" key="7">
    <source>
        <dbReference type="ARBA" id="ARBA00022670"/>
    </source>
</evidence>
<evidence type="ECO:0000313" key="15">
    <source>
        <dbReference type="EMBL" id="KAJ2906193.1"/>
    </source>
</evidence>
<comment type="cofactor">
    <cofactor evidence="2">
        <name>Mn(2+)</name>
        <dbReference type="ChEBI" id="CHEBI:29035"/>
    </cofactor>
</comment>
<dbReference type="EC" id="3.4.11.9" evidence="5"/>
<dbReference type="SUPFAM" id="SSF55920">
    <property type="entry name" value="Creatinase/aminopeptidase"/>
    <property type="match status" value="2"/>
</dbReference>
<evidence type="ECO:0000256" key="13">
    <source>
        <dbReference type="ARBA" id="ARBA00032413"/>
    </source>
</evidence>
<keyword evidence="6" id="KW-0031">Aminopeptidase</keyword>
<dbReference type="InterPro" id="IPR029149">
    <property type="entry name" value="Creatin/AminoP/Spt16_N"/>
</dbReference>
<feature type="domain" description="Aminopeptidase P N-terminal" evidence="14">
    <location>
        <begin position="87"/>
        <end position="217"/>
    </location>
</feature>
<evidence type="ECO:0000256" key="1">
    <source>
        <dbReference type="ARBA" id="ARBA00001424"/>
    </source>
</evidence>
<dbReference type="InterPro" id="IPR007865">
    <property type="entry name" value="Aminopep_P_N"/>
</dbReference>
<dbReference type="SMART" id="SM01011">
    <property type="entry name" value="AMP_N"/>
    <property type="match status" value="1"/>
</dbReference>
<keyword evidence="11" id="KW-0464">Manganese</keyword>
<keyword evidence="8" id="KW-0479">Metal-binding</keyword>